<dbReference type="GO" id="GO:0055085">
    <property type="term" value="P:transmembrane transport"/>
    <property type="evidence" value="ECO:0007669"/>
    <property type="project" value="InterPro"/>
</dbReference>
<comment type="similarity">
    <text evidence="7">Belongs to the binding-protein-dependent transport system permease family.</text>
</comment>
<dbReference type="PROSITE" id="PS50928">
    <property type="entry name" value="ABC_TM1"/>
    <property type="match status" value="1"/>
</dbReference>
<dbReference type="GO" id="GO:0005886">
    <property type="term" value="C:plasma membrane"/>
    <property type="evidence" value="ECO:0007669"/>
    <property type="project" value="UniProtKB-SubCell"/>
</dbReference>
<comment type="caution">
    <text evidence="9">The sequence shown here is derived from an EMBL/GenBank/DDBJ whole genome shotgun (WGS) entry which is preliminary data.</text>
</comment>
<keyword evidence="2 7" id="KW-0813">Transport</keyword>
<evidence type="ECO:0000313" key="10">
    <source>
        <dbReference type="Proteomes" id="UP000806542"/>
    </source>
</evidence>
<evidence type="ECO:0000313" key="9">
    <source>
        <dbReference type="EMBL" id="MBE5040189.1"/>
    </source>
</evidence>
<feature type="transmembrane region" description="Helical" evidence="7">
    <location>
        <begin position="75"/>
        <end position="100"/>
    </location>
</feature>
<keyword evidence="5 7" id="KW-1133">Transmembrane helix</keyword>
<dbReference type="CDD" id="cd06261">
    <property type="entry name" value="TM_PBP2"/>
    <property type="match status" value="1"/>
</dbReference>
<evidence type="ECO:0000256" key="4">
    <source>
        <dbReference type="ARBA" id="ARBA00022692"/>
    </source>
</evidence>
<dbReference type="AlphaFoldDB" id="A0A9D5M5Z6"/>
<keyword evidence="3" id="KW-1003">Cell membrane</keyword>
<evidence type="ECO:0000256" key="6">
    <source>
        <dbReference type="ARBA" id="ARBA00023136"/>
    </source>
</evidence>
<dbReference type="Gene3D" id="1.10.3720.10">
    <property type="entry name" value="MetI-like"/>
    <property type="match status" value="1"/>
</dbReference>
<dbReference type="RefSeq" id="WP_226392739.1">
    <property type="nucleotide sequence ID" value="NZ_JADCKB010000012.1"/>
</dbReference>
<evidence type="ECO:0000256" key="7">
    <source>
        <dbReference type="RuleBase" id="RU363032"/>
    </source>
</evidence>
<dbReference type="EMBL" id="JADCKB010000012">
    <property type="protein sequence ID" value="MBE5040189.1"/>
    <property type="molecule type" value="Genomic_DNA"/>
</dbReference>
<dbReference type="PANTHER" id="PTHR43744">
    <property type="entry name" value="ABC TRANSPORTER PERMEASE PROTEIN MG189-RELATED-RELATED"/>
    <property type="match status" value="1"/>
</dbReference>
<evidence type="ECO:0000256" key="5">
    <source>
        <dbReference type="ARBA" id="ARBA00022989"/>
    </source>
</evidence>
<evidence type="ECO:0000256" key="2">
    <source>
        <dbReference type="ARBA" id="ARBA00022448"/>
    </source>
</evidence>
<organism evidence="9 10">
    <name type="scientific">Ructibacterium gallinarum</name>
    <dbReference type="NCBI Taxonomy" id="2779355"/>
    <lineage>
        <taxon>Bacteria</taxon>
        <taxon>Bacillati</taxon>
        <taxon>Bacillota</taxon>
        <taxon>Clostridia</taxon>
        <taxon>Eubacteriales</taxon>
        <taxon>Oscillospiraceae</taxon>
        <taxon>Ructibacterium</taxon>
    </lineage>
</organism>
<keyword evidence="10" id="KW-1185">Reference proteome</keyword>
<sequence>MKIRKTAEDILIDVISYAVMGLFGLITLIPFLNIIAKTFSEDWAVVSGKVGILPIGFQLDSLEYVITSSRFLTSFLVSVIITVAGTALSILLICVTAYPLSKKKLWGVKGVMILYVFTMMFSGGMIPNYLLIKNLGIYNTLWSVILPGMINVFNLMIVKNYFESIPESVEESAMMDGASHTRVLFTIVLPLAVPTIATITLFTAVNYWNNYMGPMLYINEPGLKPLQLYLREIILEQSDAVLSSQSVDDQLNISSEGVRSATIIASTLPILLVYPFIQKYFIKGIMIGSVKG</sequence>
<feature type="transmembrane region" description="Helical" evidence="7">
    <location>
        <begin position="12"/>
        <end position="36"/>
    </location>
</feature>
<dbReference type="PANTHER" id="PTHR43744:SF9">
    <property type="entry name" value="POLYGALACTURONAN_RHAMNOGALACTURONAN TRANSPORT SYSTEM PERMEASE PROTEIN YTCP"/>
    <property type="match status" value="1"/>
</dbReference>
<keyword evidence="4 7" id="KW-0812">Transmembrane</keyword>
<evidence type="ECO:0000256" key="3">
    <source>
        <dbReference type="ARBA" id="ARBA00022475"/>
    </source>
</evidence>
<feature type="transmembrane region" description="Helical" evidence="7">
    <location>
        <begin position="183"/>
        <end position="208"/>
    </location>
</feature>
<feature type="transmembrane region" description="Helical" evidence="7">
    <location>
        <begin position="112"/>
        <end position="132"/>
    </location>
</feature>
<dbReference type="SUPFAM" id="SSF161098">
    <property type="entry name" value="MetI-like"/>
    <property type="match status" value="1"/>
</dbReference>
<dbReference type="InterPro" id="IPR035906">
    <property type="entry name" value="MetI-like_sf"/>
</dbReference>
<comment type="subcellular location">
    <subcellularLocation>
        <location evidence="1 7">Cell membrane</location>
        <topology evidence="1 7">Multi-pass membrane protein</topology>
    </subcellularLocation>
</comment>
<feature type="transmembrane region" description="Helical" evidence="7">
    <location>
        <begin position="144"/>
        <end position="162"/>
    </location>
</feature>
<reference evidence="9" key="1">
    <citation type="submission" date="2020-10" db="EMBL/GenBank/DDBJ databases">
        <title>ChiBAC.</title>
        <authorList>
            <person name="Zenner C."/>
            <person name="Hitch T.C.A."/>
            <person name="Clavel T."/>
        </authorList>
    </citation>
    <scope>NUCLEOTIDE SEQUENCE</scope>
    <source>
        <strain evidence="9">DSM 107454</strain>
    </source>
</reference>
<keyword evidence="6 7" id="KW-0472">Membrane</keyword>
<dbReference type="Proteomes" id="UP000806542">
    <property type="component" value="Unassembled WGS sequence"/>
</dbReference>
<accession>A0A9D5M5Z6</accession>
<evidence type="ECO:0000256" key="1">
    <source>
        <dbReference type="ARBA" id="ARBA00004651"/>
    </source>
</evidence>
<gene>
    <name evidence="9" type="ORF">INF28_06915</name>
</gene>
<protein>
    <submittedName>
        <fullName evidence="9">Carbohydrate ABC transporter permease</fullName>
    </submittedName>
</protein>
<dbReference type="Pfam" id="PF00528">
    <property type="entry name" value="BPD_transp_1"/>
    <property type="match status" value="1"/>
</dbReference>
<name>A0A9D5M5Z6_9FIRM</name>
<feature type="domain" description="ABC transmembrane type-1" evidence="8">
    <location>
        <begin position="75"/>
        <end position="277"/>
    </location>
</feature>
<evidence type="ECO:0000259" key="8">
    <source>
        <dbReference type="PROSITE" id="PS50928"/>
    </source>
</evidence>
<feature type="transmembrane region" description="Helical" evidence="7">
    <location>
        <begin position="258"/>
        <end position="277"/>
    </location>
</feature>
<proteinExistence type="inferred from homology"/>
<dbReference type="InterPro" id="IPR000515">
    <property type="entry name" value="MetI-like"/>
</dbReference>